<proteinExistence type="predicted"/>
<evidence type="ECO:0000313" key="2">
    <source>
        <dbReference type="EMBL" id="ROW11290.1"/>
    </source>
</evidence>
<dbReference type="AlphaFoldDB" id="A0A423X6J7"/>
<name>A0A423X6J7_9PEZI</name>
<protein>
    <submittedName>
        <fullName evidence="2">Uncharacterized protein</fullName>
    </submittedName>
</protein>
<dbReference type="Proteomes" id="UP000283895">
    <property type="component" value="Unassembled WGS sequence"/>
</dbReference>
<organism evidence="2 3">
    <name type="scientific">Cytospora schulzeri</name>
    <dbReference type="NCBI Taxonomy" id="448051"/>
    <lineage>
        <taxon>Eukaryota</taxon>
        <taxon>Fungi</taxon>
        <taxon>Dikarya</taxon>
        <taxon>Ascomycota</taxon>
        <taxon>Pezizomycotina</taxon>
        <taxon>Sordariomycetes</taxon>
        <taxon>Sordariomycetidae</taxon>
        <taxon>Diaporthales</taxon>
        <taxon>Cytosporaceae</taxon>
        <taxon>Cytospora</taxon>
    </lineage>
</organism>
<reference evidence="2 3" key="1">
    <citation type="submission" date="2015-09" db="EMBL/GenBank/DDBJ databases">
        <title>Host preference determinants of Valsa canker pathogens revealed by comparative genomics.</title>
        <authorList>
            <person name="Yin Z."/>
            <person name="Huang L."/>
        </authorList>
    </citation>
    <scope>NUCLEOTIDE SEQUENCE [LARGE SCALE GENOMIC DNA]</scope>
    <source>
        <strain evidence="2 3">03-1</strain>
    </source>
</reference>
<feature type="region of interest" description="Disordered" evidence="1">
    <location>
        <begin position="1"/>
        <end position="98"/>
    </location>
</feature>
<feature type="compositionally biased region" description="Basic and acidic residues" evidence="1">
    <location>
        <begin position="1"/>
        <end position="12"/>
    </location>
</feature>
<comment type="caution">
    <text evidence="2">The sequence shown here is derived from an EMBL/GenBank/DDBJ whole genome shotgun (WGS) entry which is preliminary data.</text>
</comment>
<gene>
    <name evidence="2" type="ORF">VMCG_00868</name>
</gene>
<keyword evidence="3" id="KW-1185">Reference proteome</keyword>
<feature type="compositionally biased region" description="Polar residues" evidence="1">
    <location>
        <begin position="19"/>
        <end position="28"/>
    </location>
</feature>
<evidence type="ECO:0000256" key="1">
    <source>
        <dbReference type="SAM" id="MobiDB-lite"/>
    </source>
</evidence>
<feature type="compositionally biased region" description="Low complexity" evidence="1">
    <location>
        <begin position="46"/>
        <end position="67"/>
    </location>
</feature>
<dbReference type="EMBL" id="LKEA01000002">
    <property type="protein sequence ID" value="ROW11290.1"/>
    <property type="molecule type" value="Genomic_DNA"/>
</dbReference>
<accession>A0A423X6J7</accession>
<evidence type="ECO:0000313" key="3">
    <source>
        <dbReference type="Proteomes" id="UP000283895"/>
    </source>
</evidence>
<dbReference type="OrthoDB" id="5239288at2759"/>
<sequence length="305" mass="32960">MARTRAQDKADPTDAPDPSSVSPGSGQTHSRKRSQGNIQDDDDIKSPAPASKKAKTKSSTTTTITTTNGYGNGNKPNQLTDDEDAGDEATQPIKNPKIQTLLDKYGSLPLSHTTLEDPTSPTPETLLALLLSAMLSAARISHELAARTTAGVIRAGYHRLETLRGGTWEERTGVLTEGGYTRYREKTATALGDLAEFLASRYDGDLNNLCKSEDNSPPKIRKALGGINQLGNVGIDIFFDTAQGVWPCLAPFIDPRSRKTAEAIGIGSDEAVLWREVGEDPVRMCRLASALTYVRLEKKEAEFKS</sequence>